<feature type="region of interest" description="Disordered" evidence="2">
    <location>
        <begin position="446"/>
        <end position="465"/>
    </location>
</feature>
<accession>A0A1G7SPV8</accession>
<organism evidence="5 6">
    <name type="scientific">Pseudonocardia oroxyli</name>
    <dbReference type="NCBI Taxonomy" id="366584"/>
    <lineage>
        <taxon>Bacteria</taxon>
        <taxon>Bacillati</taxon>
        <taxon>Actinomycetota</taxon>
        <taxon>Actinomycetes</taxon>
        <taxon>Pseudonocardiales</taxon>
        <taxon>Pseudonocardiaceae</taxon>
        <taxon>Pseudonocardia</taxon>
    </lineage>
</organism>
<evidence type="ECO:0000256" key="2">
    <source>
        <dbReference type="SAM" id="MobiDB-lite"/>
    </source>
</evidence>
<dbReference type="EMBL" id="FNBE01000010">
    <property type="protein sequence ID" value="SDG24922.1"/>
    <property type="molecule type" value="Genomic_DNA"/>
</dbReference>
<dbReference type="InterPro" id="IPR045336">
    <property type="entry name" value="MmgE_PrpD_N"/>
</dbReference>
<comment type="similarity">
    <text evidence="1">Belongs to the PrpD family.</text>
</comment>
<evidence type="ECO:0000259" key="3">
    <source>
        <dbReference type="Pfam" id="PF03972"/>
    </source>
</evidence>
<dbReference type="InterPro" id="IPR045337">
    <property type="entry name" value="MmgE_PrpD_C"/>
</dbReference>
<dbReference type="AlphaFoldDB" id="A0A1G7SPV8"/>
<dbReference type="InterPro" id="IPR042188">
    <property type="entry name" value="MmgE/PrpD_sf_2"/>
</dbReference>
<dbReference type="GO" id="GO:0016829">
    <property type="term" value="F:lyase activity"/>
    <property type="evidence" value="ECO:0007669"/>
    <property type="project" value="InterPro"/>
</dbReference>
<dbReference type="Pfam" id="PF19305">
    <property type="entry name" value="MmgE_PrpD_C"/>
    <property type="match status" value="1"/>
</dbReference>
<dbReference type="SUPFAM" id="SSF103378">
    <property type="entry name" value="2-methylcitrate dehydratase PrpD"/>
    <property type="match status" value="1"/>
</dbReference>
<dbReference type="Gene3D" id="1.10.4100.10">
    <property type="entry name" value="2-methylcitrate dehydratase PrpD"/>
    <property type="match status" value="1"/>
</dbReference>
<dbReference type="InterPro" id="IPR042183">
    <property type="entry name" value="MmgE/PrpD_sf_1"/>
</dbReference>
<evidence type="ECO:0000256" key="1">
    <source>
        <dbReference type="ARBA" id="ARBA00006174"/>
    </source>
</evidence>
<sequence>MPGPSAASRLTAALIERTVAGPGVDEAGAALVGRAVADTVAVMLAGAHEPAPVGLREALTPPPGPAFVVGVRGRTAPDHAALLNGAAAHALDFDDVCHSVKGHPSTVLVPALLAVADRTAPTGRDLVDAYGVGLDVGAAVWSGFGPDHYARGWHATSTVGVVAATAGVARLLRLSAAQVGHALGVAASFAGGLRQNFGTDTKVLHAGIAAEGAVRACLLGAAGVTSEGAALGGPLGMLHVLGAGDVEGALGALAGPSVLTGRRGLNVKRYPCCYFAHRAVDAVLELPVPVPDDVAWIEVTVPPGSLSALKYDDPHTGLEGKFSGPYVIAAAMLQRELTLADFTDAAVARPGVRELARRVRWSESPTPPLGAAEWQDGYAVVRVEHRDGRVDQTRVDVPRGHAQNPLDDHEIEAKFRSCTEHLLGTERAIRAARRLRTIATAEDASTWSVDLDRHPEPPTEESGSS</sequence>
<dbReference type="Gene3D" id="3.30.1330.120">
    <property type="entry name" value="2-methylcitrate dehydratase PrpD"/>
    <property type="match status" value="1"/>
</dbReference>
<evidence type="ECO:0000259" key="4">
    <source>
        <dbReference type="Pfam" id="PF19305"/>
    </source>
</evidence>
<dbReference type="Pfam" id="PF03972">
    <property type="entry name" value="MmgE_PrpD_N"/>
    <property type="match status" value="1"/>
</dbReference>
<dbReference type="STRING" id="366584.SAMN05216377_11054"/>
<dbReference type="InterPro" id="IPR005656">
    <property type="entry name" value="MmgE_PrpD"/>
</dbReference>
<keyword evidence="6" id="KW-1185">Reference proteome</keyword>
<evidence type="ECO:0000313" key="6">
    <source>
        <dbReference type="Proteomes" id="UP000198967"/>
    </source>
</evidence>
<dbReference type="PANTHER" id="PTHR16943:SF8">
    <property type="entry name" value="2-METHYLCITRATE DEHYDRATASE"/>
    <property type="match status" value="1"/>
</dbReference>
<proteinExistence type="inferred from homology"/>
<protein>
    <submittedName>
        <fullName evidence="5">2-methylcitrate dehydratase PrpD</fullName>
    </submittedName>
</protein>
<dbReference type="OrthoDB" id="9797528at2"/>
<dbReference type="RefSeq" id="WP_093085220.1">
    <property type="nucleotide sequence ID" value="NZ_FNBE01000010.1"/>
</dbReference>
<gene>
    <name evidence="5" type="ORF">SAMN05216377_11054</name>
</gene>
<dbReference type="PANTHER" id="PTHR16943">
    <property type="entry name" value="2-METHYLCITRATE DEHYDRATASE-RELATED"/>
    <property type="match status" value="1"/>
</dbReference>
<feature type="domain" description="MmgE/PrpD N-terminal" evidence="3">
    <location>
        <begin position="33"/>
        <end position="244"/>
    </location>
</feature>
<evidence type="ECO:0000313" key="5">
    <source>
        <dbReference type="EMBL" id="SDG24922.1"/>
    </source>
</evidence>
<dbReference type="InterPro" id="IPR036148">
    <property type="entry name" value="MmgE/PrpD_sf"/>
</dbReference>
<name>A0A1G7SPV8_PSEOR</name>
<feature type="domain" description="MmgE/PrpD C-terminal" evidence="4">
    <location>
        <begin position="270"/>
        <end position="431"/>
    </location>
</feature>
<reference evidence="5 6" key="1">
    <citation type="submission" date="2016-10" db="EMBL/GenBank/DDBJ databases">
        <authorList>
            <person name="de Groot N.N."/>
        </authorList>
    </citation>
    <scope>NUCLEOTIDE SEQUENCE [LARGE SCALE GENOMIC DNA]</scope>
    <source>
        <strain evidence="5 6">CGMCC 4.3143</strain>
    </source>
</reference>
<dbReference type="Proteomes" id="UP000198967">
    <property type="component" value="Unassembled WGS sequence"/>
</dbReference>